<feature type="region of interest" description="Disordered" evidence="1">
    <location>
        <begin position="360"/>
        <end position="390"/>
    </location>
</feature>
<feature type="domain" description="DUF547" evidence="3">
    <location>
        <begin position="138"/>
        <end position="248"/>
    </location>
</feature>
<comment type="caution">
    <text evidence="4">The sequence shown here is derived from an EMBL/GenBank/DDBJ whole genome shotgun (WGS) entry which is preliminary data.</text>
</comment>
<evidence type="ECO:0000313" key="5">
    <source>
        <dbReference type="Proteomes" id="UP000320547"/>
    </source>
</evidence>
<name>A0A562ULX9_9SPHN</name>
<accession>A0A562ULX9</accession>
<feature type="chain" id="PRO_5021777782" evidence="2">
    <location>
        <begin position="24"/>
        <end position="390"/>
    </location>
</feature>
<keyword evidence="5" id="KW-1185">Reference proteome</keyword>
<dbReference type="STRING" id="476157.GCA_001663155_00822"/>
<dbReference type="RefSeq" id="WP_067597712.1">
    <property type="nucleotide sequence ID" value="NZ_CP015963.1"/>
</dbReference>
<dbReference type="EMBL" id="VLLK01000002">
    <property type="protein sequence ID" value="TWJ06612.1"/>
    <property type="molecule type" value="Genomic_DNA"/>
</dbReference>
<sequence length="390" mass="43823">MLKSLLASASLAAIALSPTNALADSPEFSAVSTSTNAAPANSQFDIFAPRERTNADRIDYTAWGSAMNYLVYPMGPAIREAPSRPQAGTGSRRIYGHDSRYRMEGNRVMFSFFTDELRQMVSDYRAELEQLGNQIDITTLSRNEQLAYWLNLHNVAVMETIAHEWPIRQPREIEIDGIPFDQAKFITVRGVRMSPHDIRHQIVFRNWENPKVIYGFWRGDIGGPSLPSDAFTGMNVSQILERNAREFVNSLRGTQNRGERLQISTIYDEARPYFFADWPSDIRSHLNGYANEEVGAIIAKTASTESVIYEADIADLAGGVREPTYSEVVTNGRDGIQRTQSFRIPQGTARLLREQAQRVENAREQTKPRTGTVIFNPISLPGQDNDGEVE</sequence>
<evidence type="ECO:0000313" key="4">
    <source>
        <dbReference type="EMBL" id="TWJ06612.1"/>
    </source>
</evidence>
<dbReference type="Pfam" id="PF04784">
    <property type="entry name" value="DUF547"/>
    <property type="match status" value="1"/>
</dbReference>
<dbReference type="OrthoDB" id="526867at2"/>
<dbReference type="Proteomes" id="UP000320547">
    <property type="component" value="Unassembled WGS sequence"/>
</dbReference>
<reference evidence="4 5" key="1">
    <citation type="submission" date="2019-07" db="EMBL/GenBank/DDBJ databases">
        <title>Genomic Encyclopedia of Archaeal and Bacterial Type Strains, Phase II (KMG-II): from individual species to whole genera.</title>
        <authorList>
            <person name="Goeker M."/>
        </authorList>
    </citation>
    <scope>NUCLEOTIDE SEQUENCE [LARGE SCALE GENOMIC DNA]</scope>
    <source>
        <strain evidence="4 5">ATCC BAA-2084</strain>
    </source>
</reference>
<evidence type="ECO:0000256" key="2">
    <source>
        <dbReference type="SAM" id="SignalP"/>
    </source>
</evidence>
<evidence type="ECO:0000256" key="1">
    <source>
        <dbReference type="SAM" id="MobiDB-lite"/>
    </source>
</evidence>
<proteinExistence type="predicted"/>
<feature type="signal peptide" evidence="2">
    <location>
        <begin position="1"/>
        <end position="23"/>
    </location>
</feature>
<dbReference type="InterPro" id="IPR006869">
    <property type="entry name" value="DUF547"/>
</dbReference>
<dbReference type="AlphaFoldDB" id="A0A562ULX9"/>
<evidence type="ECO:0000259" key="3">
    <source>
        <dbReference type="Pfam" id="PF04784"/>
    </source>
</evidence>
<keyword evidence="2" id="KW-0732">Signal</keyword>
<protein>
    <submittedName>
        <fullName evidence="4">Uncharacterized protein DUF547</fullName>
    </submittedName>
</protein>
<organism evidence="4 5">
    <name type="scientific">Altererythrobacter ishigakiensis</name>
    <dbReference type="NCBI Taxonomy" id="476157"/>
    <lineage>
        <taxon>Bacteria</taxon>
        <taxon>Pseudomonadati</taxon>
        <taxon>Pseudomonadota</taxon>
        <taxon>Alphaproteobacteria</taxon>
        <taxon>Sphingomonadales</taxon>
        <taxon>Erythrobacteraceae</taxon>
        <taxon>Altererythrobacter</taxon>
    </lineage>
</organism>
<gene>
    <name evidence="4" type="ORF">JN10_2146</name>
</gene>